<evidence type="ECO:0000256" key="5">
    <source>
        <dbReference type="ARBA" id="ARBA00048447"/>
    </source>
</evidence>
<dbReference type="Gene3D" id="3.40.50.1580">
    <property type="entry name" value="Nucleoside phosphorylase domain"/>
    <property type="match status" value="1"/>
</dbReference>
<accession>A0A448ZXX6</accession>
<evidence type="ECO:0000256" key="3">
    <source>
        <dbReference type="ARBA" id="ARBA00022676"/>
    </source>
</evidence>
<dbReference type="EMBL" id="LR214939">
    <property type="protein sequence ID" value="VEU56102.1"/>
    <property type="molecule type" value="Genomic_DNA"/>
</dbReference>
<dbReference type="PANTHER" id="PTHR43691:SF11">
    <property type="entry name" value="FI09636P-RELATED"/>
    <property type="match status" value="1"/>
</dbReference>
<dbReference type="NCBIfam" id="TIGR00107">
    <property type="entry name" value="deoD"/>
    <property type="match status" value="1"/>
</dbReference>
<evidence type="ECO:0000256" key="2">
    <source>
        <dbReference type="ARBA" id="ARBA00021980"/>
    </source>
</evidence>
<comment type="catalytic activity">
    <reaction evidence="5">
        <text>uridine + phosphate = alpha-D-ribose 1-phosphate + uracil</text>
        <dbReference type="Rhea" id="RHEA:24388"/>
        <dbReference type="ChEBI" id="CHEBI:16704"/>
        <dbReference type="ChEBI" id="CHEBI:17568"/>
        <dbReference type="ChEBI" id="CHEBI:43474"/>
        <dbReference type="ChEBI" id="CHEBI:57720"/>
        <dbReference type="EC" id="2.4.2.3"/>
    </reaction>
</comment>
<dbReference type="PANTHER" id="PTHR43691">
    <property type="entry name" value="URIDINE PHOSPHORYLASE"/>
    <property type="match status" value="1"/>
</dbReference>
<dbReference type="InterPro" id="IPR004402">
    <property type="entry name" value="DeoD-type"/>
</dbReference>
<evidence type="ECO:0000256" key="1">
    <source>
        <dbReference type="ARBA" id="ARBA00011888"/>
    </source>
</evidence>
<dbReference type="InterPro" id="IPR035994">
    <property type="entry name" value="Nucleoside_phosphorylase_sf"/>
</dbReference>
<dbReference type="NCBIfam" id="NF004489">
    <property type="entry name" value="PRK05819.1"/>
    <property type="match status" value="1"/>
</dbReference>
<dbReference type="Pfam" id="PF01048">
    <property type="entry name" value="PNP_UDP_1"/>
    <property type="match status" value="1"/>
</dbReference>
<name>A0A448ZXX6_METSV</name>
<organism evidence="7">
    <name type="scientific">Metamycoplasma salivarium</name>
    <name type="common">Mycoplasma salivarium</name>
    <dbReference type="NCBI Taxonomy" id="2124"/>
    <lineage>
        <taxon>Bacteria</taxon>
        <taxon>Bacillati</taxon>
        <taxon>Mycoplasmatota</taxon>
        <taxon>Mycoplasmoidales</taxon>
        <taxon>Metamycoplasmataceae</taxon>
        <taxon>Metamycoplasma</taxon>
    </lineage>
</organism>
<dbReference type="GO" id="GO:0004850">
    <property type="term" value="F:uridine phosphorylase activity"/>
    <property type="evidence" value="ECO:0007669"/>
    <property type="project" value="UniProtKB-EC"/>
</dbReference>
<protein>
    <recommendedName>
        <fullName evidence="2">Uridine phosphorylase</fullName>
        <ecNumber evidence="1">2.4.2.3</ecNumber>
    </recommendedName>
</protein>
<proteinExistence type="predicted"/>
<dbReference type="GO" id="GO:0004731">
    <property type="term" value="F:purine-nucleoside phosphorylase activity"/>
    <property type="evidence" value="ECO:0007669"/>
    <property type="project" value="InterPro"/>
</dbReference>
<dbReference type="CDD" id="cd09006">
    <property type="entry name" value="PNP_EcPNPI-like"/>
    <property type="match status" value="1"/>
</dbReference>
<evidence type="ECO:0000259" key="6">
    <source>
        <dbReference type="Pfam" id="PF01048"/>
    </source>
</evidence>
<keyword evidence="4 7" id="KW-0808">Transferase</keyword>
<gene>
    <name evidence="7" type="primary">deoD_2</name>
    <name evidence="7" type="ORF">NCTC10113_00983</name>
</gene>
<keyword evidence="3 7" id="KW-0328">Glycosyltransferase</keyword>
<reference evidence="7" key="1">
    <citation type="submission" date="2019-01" db="EMBL/GenBank/DDBJ databases">
        <authorList>
            <consortium name="Pathogen Informatics"/>
        </authorList>
    </citation>
    <scope>NUCLEOTIDE SEQUENCE [LARGE SCALE GENOMIC DNA]</scope>
    <source>
        <strain evidence="7">NCTC10113</strain>
    </source>
</reference>
<dbReference type="GO" id="GO:0005829">
    <property type="term" value="C:cytosol"/>
    <property type="evidence" value="ECO:0007669"/>
    <property type="project" value="TreeGrafter"/>
</dbReference>
<feature type="domain" description="Nucleoside phosphorylase" evidence="6">
    <location>
        <begin position="14"/>
        <end position="230"/>
    </location>
</feature>
<evidence type="ECO:0000313" key="7">
    <source>
        <dbReference type="EMBL" id="VEU56102.1"/>
    </source>
</evidence>
<dbReference type="EC" id="2.4.2.3" evidence="1"/>
<keyword evidence="7" id="KW-0614">Plasmid</keyword>
<dbReference type="RefSeq" id="WP_024543975.1">
    <property type="nucleotide sequence ID" value="NZ_BPLV01000001.1"/>
</dbReference>
<dbReference type="GO" id="GO:0006152">
    <property type="term" value="P:purine nucleoside catabolic process"/>
    <property type="evidence" value="ECO:0007669"/>
    <property type="project" value="TreeGrafter"/>
</dbReference>
<evidence type="ECO:0000256" key="4">
    <source>
        <dbReference type="ARBA" id="ARBA00022679"/>
    </source>
</evidence>
<geneLocation type="plasmid" evidence="7">
    <name>2</name>
</geneLocation>
<dbReference type="InterPro" id="IPR000845">
    <property type="entry name" value="Nucleoside_phosphorylase_d"/>
</dbReference>
<dbReference type="SUPFAM" id="SSF53167">
    <property type="entry name" value="Purine and uridine phosphorylases"/>
    <property type="match status" value="1"/>
</dbReference>
<dbReference type="AlphaFoldDB" id="A0A448ZXX6"/>
<sequence length="238" mass="26743">MTPHINAKPNDFAKLVLMPGDPLRAKYIAEKYLTNARLVSSVRNVLMYTGEYKGNKVSICASGMGVPSIGIYSYELFKEYGVEAIIRIGSAGSFKAEIKNYDTILAKDAFGENLFFRDGFFPGNKDTIVYPDKELNNLIIKHAKELGKEIKVDRVYTEEAFYCKKTPQQRIDLSNGAVCVEMESYGLFTVAEALNKKAACLLTISDNLITHEYTTAEERQTAFHEMMEIALEVAKDFQ</sequence>